<dbReference type="GO" id="GO:0003924">
    <property type="term" value="F:GTPase activity"/>
    <property type="evidence" value="ECO:0007669"/>
    <property type="project" value="InterPro"/>
</dbReference>
<keyword evidence="1" id="KW-0547">Nucleotide-binding</keyword>
<keyword evidence="2" id="KW-0342">GTP-binding</keyword>
<evidence type="ECO:0000256" key="2">
    <source>
        <dbReference type="ARBA" id="ARBA00023134"/>
    </source>
</evidence>
<evidence type="ECO:0000259" key="4">
    <source>
        <dbReference type="PROSITE" id="PS51715"/>
    </source>
</evidence>
<dbReference type="InterPro" id="IPR015894">
    <property type="entry name" value="Guanylate-bd_N"/>
</dbReference>
<protein>
    <submittedName>
        <fullName evidence="5">Ring finger protein 112</fullName>
    </submittedName>
</protein>
<dbReference type="AlphaFoldDB" id="A0A8T1RVR5"/>
<reference evidence="5 6" key="1">
    <citation type="journal article" date="2020" name="G3 (Bethesda)">
        <title>Draft Genome of the Common Snapping Turtle, Chelydra serpentina, a Model for Phenotypic Plasticity in Reptiles.</title>
        <authorList>
            <person name="Das D."/>
            <person name="Singh S.K."/>
            <person name="Bierstedt J."/>
            <person name="Erickson A."/>
            <person name="Galli G.L.J."/>
            <person name="Crossley D.A. 2nd"/>
            <person name="Rhen T."/>
        </authorList>
    </citation>
    <scope>NUCLEOTIDE SEQUENCE [LARGE SCALE GENOMIC DNA]</scope>
    <source>
        <strain evidence="5">KW</strain>
    </source>
</reference>
<dbReference type="OrthoDB" id="6270329at2759"/>
<dbReference type="Gene3D" id="3.40.50.300">
    <property type="entry name" value="P-loop containing nucleotide triphosphate hydrolases"/>
    <property type="match status" value="1"/>
</dbReference>
<dbReference type="PROSITE" id="PS51715">
    <property type="entry name" value="G_GB1_RHD3"/>
    <property type="match status" value="1"/>
</dbReference>
<comment type="caution">
    <text evidence="5">The sequence shown here is derived from an EMBL/GenBank/DDBJ whole genome shotgun (WGS) entry which is preliminary data.</text>
</comment>
<name>A0A8T1RVR5_CHESE</name>
<dbReference type="Pfam" id="PF02263">
    <property type="entry name" value="GBP"/>
    <property type="match status" value="1"/>
</dbReference>
<proteinExistence type="inferred from homology"/>
<evidence type="ECO:0000313" key="6">
    <source>
        <dbReference type="Proteomes" id="UP000765507"/>
    </source>
</evidence>
<dbReference type="InterPro" id="IPR030386">
    <property type="entry name" value="G_GB1_RHD3_dom"/>
</dbReference>
<evidence type="ECO:0000256" key="1">
    <source>
        <dbReference type="ARBA" id="ARBA00022741"/>
    </source>
</evidence>
<accession>A0A8T1RVR5</accession>
<dbReference type="Proteomes" id="UP000765507">
    <property type="component" value="Unassembled WGS sequence"/>
</dbReference>
<gene>
    <name evidence="5" type="ORF">G0U57_011925</name>
</gene>
<comment type="similarity">
    <text evidence="3">Belongs to the TRAFAC class dynamin-like GTPase superfamily. GB1/RHD3 GTPase family.</text>
</comment>
<evidence type="ECO:0000256" key="3">
    <source>
        <dbReference type="PROSITE-ProRule" id="PRU01052"/>
    </source>
</evidence>
<feature type="non-terminal residue" evidence="5">
    <location>
        <position position="263"/>
    </location>
</feature>
<evidence type="ECO:0000313" key="5">
    <source>
        <dbReference type="EMBL" id="KAG6920962.1"/>
    </source>
</evidence>
<dbReference type="SUPFAM" id="SSF52540">
    <property type="entry name" value="P-loop containing nucleoside triphosphate hydrolases"/>
    <property type="match status" value="1"/>
</dbReference>
<dbReference type="PANTHER" id="PTHR10751">
    <property type="entry name" value="GUANYLATE BINDING PROTEIN"/>
    <property type="match status" value="1"/>
</dbReference>
<feature type="domain" description="GB1/RHD3-type G" evidence="4">
    <location>
        <begin position="1"/>
        <end position="198"/>
    </location>
</feature>
<dbReference type="GO" id="GO:0005525">
    <property type="term" value="F:GTP binding"/>
    <property type="evidence" value="ECO:0007669"/>
    <property type="project" value="UniProtKB-KW"/>
</dbReference>
<sequence>MDGPGGRAPGGVRVARRHAAWSQPFWVPAKGGKVAVLLVDTEGSMDIERNKETSIKLSALSMLLSSYQILNISSEVKDPDLEYLEMFLNVAEVVGEAYGLEPIQHLDLLVRDWSSSLVLGAEGGEQHLRHVRQMLEATTPCKHPKTLEALSRSSSHCYLLPFPGKRIMTGNQGTLRDMDEDFRDSLRDYVTALVSSASQHIRMDRHEELLTGMQLAAKIKNLSDVMKKHRSGFSSPCQMAITFHNQRVLDSARRDHAVFLREK</sequence>
<keyword evidence="6" id="KW-1185">Reference proteome</keyword>
<organism evidence="5 6">
    <name type="scientific">Chelydra serpentina</name>
    <name type="common">Snapping turtle</name>
    <name type="synonym">Testudo serpentina</name>
    <dbReference type="NCBI Taxonomy" id="8475"/>
    <lineage>
        <taxon>Eukaryota</taxon>
        <taxon>Metazoa</taxon>
        <taxon>Chordata</taxon>
        <taxon>Craniata</taxon>
        <taxon>Vertebrata</taxon>
        <taxon>Euteleostomi</taxon>
        <taxon>Archelosauria</taxon>
        <taxon>Testudinata</taxon>
        <taxon>Testudines</taxon>
        <taxon>Cryptodira</taxon>
        <taxon>Durocryptodira</taxon>
        <taxon>Americhelydia</taxon>
        <taxon>Chelydroidea</taxon>
        <taxon>Chelydridae</taxon>
        <taxon>Chelydra</taxon>
    </lineage>
</organism>
<dbReference type="EMBL" id="JAHGAV010003171">
    <property type="protein sequence ID" value="KAG6920962.1"/>
    <property type="molecule type" value="Genomic_DNA"/>
</dbReference>
<dbReference type="InterPro" id="IPR027417">
    <property type="entry name" value="P-loop_NTPase"/>
</dbReference>